<evidence type="ECO:0000313" key="5">
    <source>
        <dbReference type="EMBL" id="RWQ98801.1"/>
    </source>
</evidence>
<dbReference type="GO" id="GO:0016491">
    <property type="term" value="F:oxidoreductase activity"/>
    <property type="evidence" value="ECO:0007669"/>
    <property type="project" value="UniProtKB-KW"/>
</dbReference>
<dbReference type="GeneID" id="39602699"/>
<evidence type="ECO:0000256" key="1">
    <source>
        <dbReference type="ARBA" id="ARBA00006484"/>
    </source>
</evidence>
<dbReference type="Gene3D" id="3.40.50.720">
    <property type="entry name" value="NAD(P)-binding Rossmann-like Domain"/>
    <property type="match status" value="1"/>
</dbReference>
<dbReference type="AlphaFoldDB" id="A0A443I459"/>
<dbReference type="PRINTS" id="PR00081">
    <property type="entry name" value="GDHRDH"/>
</dbReference>
<protein>
    <submittedName>
        <fullName evidence="5">Putative short chain oxidoreductase/dehydrogenase</fullName>
    </submittedName>
</protein>
<keyword evidence="2" id="KW-0521">NADP</keyword>
<sequence length="251" mass="26861">MAPQQVWLITGASSGFRQLMITPQIEALGGQWLQLDLDSPKTKQNGEAAIKGRIDVVVSNAGYSILKSVEDMSEEEIHHQFNTNVYGPMRVIKAALPYLHSQKSGTIINVSSIAGLTGRPLSALYASSKFALGGFSKALQAEVAPCNIHVLLVEPGGFRTKNILGAFVTLAAGLTKDYECTVVEGMLKYPNGSNGKQPGDSVKAAARVIEVVNNGTGIGADKEHLLRLPLLRARLPAACKGRSRRIQQELG</sequence>
<dbReference type="InterPro" id="IPR036291">
    <property type="entry name" value="NAD(P)-bd_dom_sf"/>
</dbReference>
<dbReference type="InterPro" id="IPR020904">
    <property type="entry name" value="Sc_DH/Rdtase_CS"/>
</dbReference>
<dbReference type="PRINTS" id="PR00080">
    <property type="entry name" value="SDRFAMILY"/>
</dbReference>
<dbReference type="EMBL" id="RCNU01000002">
    <property type="protein sequence ID" value="RWQ98801.1"/>
    <property type="molecule type" value="Genomic_DNA"/>
</dbReference>
<reference evidence="5 6" key="1">
    <citation type="journal article" date="2018" name="Front. Microbiol.">
        <title>Genomic and genetic insights into a cosmopolitan fungus, Paecilomyces variotii (Eurotiales).</title>
        <authorList>
            <person name="Urquhart A.S."/>
            <person name="Mondo S.J."/>
            <person name="Makela M.R."/>
            <person name="Hane J.K."/>
            <person name="Wiebenga A."/>
            <person name="He G."/>
            <person name="Mihaltcheva S."/>
            <person name="Pangilinan J."/>
            <person name="Lipzen A."/>
            <person name="Barry K."/>
            <person name="de Vries R.P."/>
            <person name="Grigoriev I.V."/>
            <person name="Idnurm A."/>
        </authorList>
    </citation>
    <scope>NUCLEOTIDE SEQUENCE [LARGE SCALE GENOMIC DNA]</scope>
    <source>
        <strain evidence="5 6">CBS 101075</strain>
    </source>
</reference>
<dbReference type="InterPro" id="IPR051911">
    <property type="entry name" value="SDR_oxidoreductase"/>
</dbReference>
<dbReference type="VEuPathDB" id="FungiDB:C8Q69DRAFT_517779"/>
<gene>
    <name evidence="5" type="ORF">C8Q69DRAFT_517779</name>
</gene>
<dbReference type="SUPFAM" id="SSF51735">
    <property type="entry name" value="NAD(P)-binding Rossmann-fold domains"/>
    <property type="match status" value="1"/>
</dbReference>
<comment type="caution">
    <text evidence="5">The sequence shown here is derived from an EMBL/GenBank/DDBJ whole genome shotgun (WGS) entry which is preliminary data.</text>
</comment>
<evidence type="ECO:0000313" key="6">
    <source>
        <dbReference type="Proteomes" id="UP000283841"/>
    </source>
</evidence>
<dbReference type="PROSITE" id="PS00061">
    <property type="entry name" value="ADH_SHORT"/>
    <property type="match status" value="1"/>
</dbReference>
<organism evidence="5 6">
    <name type="scientific">Byssochlamys spectabilis</name>
    <name type="common">Paecilomyces variotii</name>
    <dbReference type="NCBI Taxonomy" id="264951"/>
    <lineage>
        <taxon>Eukaryota</taxon>
        <taxon>Fungi</taxon>
        <taxon>Dikarya</taxon>
        <taxon>Ascomycota</taxon>
        <taxon>Pezizomycotina</taxon>
        <taxon>Eurotiomycetes</taxon>
        <taxon>Eurotiomycetidae</taxon>
        <taxon>Eurotiales</taxon>
        <taxon>Thermoascaceae</taxon>
        <taxon>Paecilomyces</taxon>
    </lineage>
</organism>
<dbReference type="InterPro" id="IPR002347">
    <property type="entry name" value="SDR_fam"/>
</dbReference>
<evidence type="ECO:0000256" key="4">
    <source>
        <dbReference type="RuleBase" id="RU000363"/>
    </source>
</evidence>
<dbReference type="PANTHER" id="PTHR43976">
    <property type="entry name" value="SHORT CHAIN DEHYDROGENASE"/>
    <property type="match status" value="1"/>
</dbReference>
<evidence type="ECO:0000256" key="2">
    <source>
        <dbReference type="ARBA" id="ARBA00022857"/>
    </source>
</evidence>
<dbReference type="Proteomes" id="UP000283841">
    <property type="component" value="Unassembled WGS sequence"/>
</dbReference>
<dbReference type="STRING" id="264951.A0A443I459"/>
<keyword evidence="6" id="KW-1185">Reference proteome</keyword>
<evidence type="ECO:0000256" key="3">
    <source>
        <dbReference type="ARBA" id="ARBA00023002"/>
    </source>
</evidence>
<proteinExistence type="inferred from homology"/>
<dbReference type="PANTHER" id="PTHR43976:SF16">
    <property type="entry name" value="SHORT-CHAIN DEHYDROGENASE_REDUCTASE FAMILY PROTEIN"/>
    <property type="match status" value="1"/>
</dbReference>
<dbReference type="Pfam" id="PF00106">
    <property type="entry name" value="adh_short"/>
    <property type="match status" value="1"/>
</dbReference>
<keyword evidence="3" id="KW-0560">Oxidoreductase</keyword>
<accession>A0A443I459</accession>
<name>A0A443I459_BYSSP</name>
<dbReference type="RefSeq" id="XP_028488446.1">
    <property type="nucleotide sequence ID" value="XM_028633422.1"/>
</dbReference>
<comment type="similarity">
    <text evidence="1 4">Belongs to the short-chain dehydrogenases/reductases (SDR) family.</text>
</comment>